<dbReference type="PANTHER" id="PTHR45947">
    <property type="entry name" value="SULFOQUINOVOSYL TRANSFERASE SQD2"/>
    <property type="match status" value="1"/>
</dbReference>
<dbReference type="AlphaFoldDB" id="A0A291N1E7"/>
<dbReference type="PANTHER" id="PTHR45947:SF3">
    <property type="entry name" value="SULFOQUINOVOSYL TRANSFERASE SQD2"/>
    <property type="match status" value="1"/>
</dbReference>
<evidence type="ECO:0000313" key="3">
    <source>
        <dbReference type="Proteomes" id="UP000219422"/>
    </source>
</evidence>
<proteinExistence type="predicted"/>
<keyword evidence="2" id="KW-0808">Transferase</keyword>
<dbReference type="SUPFAM" id="SSF53756">
    <property type="entry name" value="UDP-Glycosyltransferase/glycogen phosphorylase"/>
    <property type="match status" value="1"/>
</dbReference>
<dbReference type="Proteomes" id="UP000219422">
    <property type="component" value="Chromosome"/>
</dbReference>
<dbReference type="Pfam" id="PF13692">
    <property type="entry name" value="Glyco_trans_1_4"/>
    <property type="match status" value="1"/>
</dbReference>
<feature type="domain" description="Glycosyltransferase subfamily 4-like N-terminal" evidence="1">
    <location>
        <begin position="65"/>
        <end position="229"/>
    </location>
</feature>
<dbReference type="InterPro" id="IPR028098">
    <property type="entry name" value="Glyco_trans_4-like_N"/>
</dbReference>
<dbReference type="KEGG" id="sya:A6768_14605"/>
<accession>A0A291N1E7</accession>
<organism evidence="2 3">
    <name type="scientific">Sphingobium yanoikuyae</name>
    <name type="common">Sphingomonas yanoikuyae</name>
    <dbReference type="NCBI Taxonomy" id="13690"/>
    <lineage>
        <taxon>Bacteria</taxon>
        <taxon>Pseudomonadati</taxon>
        <taxon>Pseudomonadota</taxon>
        <taxon>Alphaproteobacteria</taxon>
        <taxon>Sphingomonadales</taxon>
        <taxon>Sphingomonadaceae</taxon>
        <taxon>Sphingobium</taxon>
    </lineage>
</organism>
<dbReference type="InterPro" id="IPR050194">
    <property type="entry name" value="Glycosyltransferase_grp1"/>
</dbReference>
<gene>
    <name evidence="2" type="ORF">A6768_14605</name>
</gene>
<reference evidence="2 3" key="1">
    <citation type="submission" date="2017-10" db="EMBL/GenBank/DDBJ databases">
        <title>Sphingobium yanoikuyae S72.</title>
        <authorList>
            <person name="Sanchez E."/>
            <person name="Bustos P."/>
            <person name="Mendoza P."/>
            <person name="Guo X."/>
            <person name="Mendoza A."/>
        </authorList>
    </citation>
    <scope>NUCLEOTIDE SEQUENCE [LARGE SCALE GENOMIC DNA]</scope>
    <source>
        <strain evidence="2 3">S72</strain>
    </source>
</reference>
<evidence type="ECO:0000313" key="2">
    <source>
        <dbReference type="EMBL" id="ATI81091.1"/>
    </source>
</evidence>
<dbReference type="Pfam" id="PF13439">
    <property type="entry name" value="Glyco_transf_4"/>
    <property type="match status" value="1"/>
</dbReference>
<evidence type="ECO:0000259" key="1">
    <source>
        <dbReference type="Pfam" id="PF13439"/>
    </source>
</evidence>
<sequence>MLKSSAAGRGALPPWIGPKIASRLALRFDLIGTLPSGARREAIFGRFFGAGTSMKLLHVITGLNVGGAEAMLMRLLHHSSAQDQDVVVASLMPPGFVGQRLQDNGVRVHALGMTSVATALPATLRLAALVRRERPDVIMAWMHHAQLATMCATMLARTGAPVIWNVRHSLGGGYVHEKRLTRLVLRTQALLSRRPQAIIYNARVAMQQYRAIGFDPTRAMVIPNGFDLDADGQRAEAQDRLRRIFGIAPDRIVIAMVARAHPMKDAANLVSAFARLHPARMPAHLLIVGEGMDRPTPEIADALSALPTGYWTLSGQRSDVAQWLGGVDILALPSAWGEGFPNIVGEAMAKAIPCVGTDVGDTGWVIGATGRTVPPRNPTALALALMELCHLRPEERVMLGGAARQRISEMFAIDQVVKRYDALFRQVAGRIESDEPGPSPRAMQCEAL</sequence>
<name>A0A291N1E7_SPHYA</name>
<protein>
    <submittedName>
        <fullName evidence="2">Glycosyl transferase family 1</fullName>
    </submittedName>
</protein>
<dbReference type="Gene3D" id="3.40.50.2000">
    <property type="entry name" value="Glycogen Phosphorylase B"/>
    <property type="match status" value="2"/>
</dbReference>
<dbReference type="EMBL" id="CP023741">
    <property type="protein sequence ID" value="ATI81091.1"/>
    <property type="molecule type" value="Genomic_DNA"/>
</dbReference>
<dbReference type="GO" id="GO:0016758">
    <property type="term" value="F:hexosyltransferase activity"/>
    <property type="evidence" value="ECO:0007669"/>
    <property type="project" value="TreeGrafter"/>
</dbReference>